<sequence length="106" mass="11371">MQEKKIPTDKIEASQQTGMVCSGKGLEVGHLQRDAPPEGDIWIFHPRLTTSERMQCSGGVGSPMSTGSGSTFAVDEPAVNEIQALVQRSSFFIQITAGNRMADSTT</sequence>
<evidence type="ECO:0000313" key="2">
    <source>
        <dbReference type="Proteomes" id="UP000887013"/>
    </source>
</evidence>
<reference evidence="1" key="1">
    <citation type="submission" date="2020-08" db="EMBL/GenBank/DDBJ databases">
        <title>Multicomponent nature underlies the extraordinary mechanical properties of spider dragline silk.</title>
        <authorList>
            <person name="Kono N."/>
            <person name="Nakamura H."/>
            <person name="Mori M."/>
            <person name="Yoshida Y."/>
            <person name="Ohtoshi R."/>
            <person name="Malay A.D."/>
            <person name="Moran D.A.P."/>
            <person name="Tomita M."/>
            <person name="Numata K."/>
            <person name="Arakawa K."/>
        </authorList>
    </citation>
    <scope>NUCLEOTIDE SEQUENCE</scope>
</reference>
<proteinExistence type="predicted"/>
<dbReference type="Proteomes" id="UP000887013">
    <property type="component" value="Unassembled WGS sequence"/>
</dbReference>
<keyword evidence="2" id="KW-1185">Reference proteome</keyword>
<comment type="caution">
    <text evidence="1">The sequence shown here is derived from an EMBL/GenBank/DDBJ whole genome shotgun (WGS) entry which is preliminary data.</text>
</comment>
<organism evidence="1 2">
    <name type="scientific">Nephila pilipes</name>
    <name type="common">Giant wood spider</name>
    <name type="synonym">Nephila maculata</name>
    <dbReference type="NCBI Taxonomy" id="299642"/>
    <lineage>
        <taxon>Eukaryota</taxon>
        <taxon>Metazoa</taxon>
        <taxon>Ecdysozoa</taxon>
        <taxon>Arthropoda</taxon>
        <taxon>Chelicerata</taxon>
        <taxon>Arachnida</taxon>
        <taxon>Araneae</taxon>
        <taxon>Araneomorphae</taxon>
        <taxon>Entelegynae</taxon>
        <taxon>Araneoidea</taxon>
        <taxon>Nephilidae</taxon>
        <taxon>Nephila</taxon>
    </lineage>
</organism>
<evidence type="ECO:0000313" key="1">
    <source>
        <dbReference type="EMBL" id="GFU00046.1"/>
    </source>
</evidence>
<name>A0A8X6Q155_NEPPI</name>
<dbReference type="EMBL" id="BMAW01122717">
    <property type="protein sequence ID" value="GFU00046.1"/>
    <property type="molecule type" value="Genomic_DNA"/>
</dbReference>
<gene>
    <name evidence="1" type="ORF">NPIL_27061</name>
</gene>
<accession>A0A8X6Q155</accession>
<dbReference type="AlphaFoldDB" id="A0A8X6Q155"/>
<protein>
    <submittedName>
        <fullName evidence="1">Uncharacterized protein</fullName>
    </submittedName>
</protein>